<dbReference type="GeneID" id="33314443"/>
<dbReference type="InterPro" id="IPR005231">
    <property type="entry name" value="NAC_arc"/>
</dbReference>
<evidence type="ECO:0000256" key="5">
    <source>
        <dbReference type="NCBIfam" id="TIGR00264"/>
    </source>
</evidence>
<dbReference type="SUPFAM" id="SSF46934">
    <property type="entry name" value="UBA-like"/>
    <property type="match status" value="1"/>
</dbReference>
<keyword evidence="1 4" id="KW-0813">Transport</keyword>
<dbReference type="Pfam" id="PF01849">
    <property type="entry name" value="NAC"/>
    <property type="match status" value="1"/>
</dbReference>
<dbReference type="EMBL" id="CP019964">
    <property type="protein sequence ID" value="ASI14181.1"/>
    <property type="molecule type" value="Genomic_DNA"/>
</dbReference>
<dbReference type="NCBIfam" id="TIGR00264">
    <property type="entry name" value="archaeal-type nascent polypeptide-associated complex protein"/>
    <property type="match status" value="1"/>
</dbReference>
<dbReference type="InterPro" id="IPR038187">
    <property type="entry name" value="NAC_A/B_dom_sf"/>
</dbReference>
<evidence type="ECO:0000256" key="4">
    <source>
        <dbReference type="HAMAP-Rule" id="MF_00814"/>
    </source>
</evidence>
<keyword evidence="8" id="KW-1185">Reference proteome</keyword>
<dbReference type="RefSeq" id="WP_088820476.1">
    <property type="nucleotide sequence ID" value="NZ_CP019964.1"/>
</dbReference>
<dbReference type="Gene3D" id="2.20.70.30">
    <property type="entry name" value="Nascent polypeptide-associated complex domain"/>
    <property type="match status" value="1"/>
</dbReference>
<dbReference type="SMART" id="SM01407">
    <property type="entry name" value="NAC"/>
    <property type="match status" value="1"/>
</dbReference>
<dbReference type="GO" id="GO:0003723">
    <property type="term" value="F:RNA binding"/>
    <property type="evidence" value="ECO:0007669"/>
    <property type="project" value="UniProtKB-UniRule"/>
</dbReference>
<accession>A0A218NNY8</accession>
<reference evidence="7 8" key="1">
    <citation type="journal article" date="2017" name="Nat. Commun.">
        <title>'ARMAN' archaea depend on association with euryarchaeal host in culture and in situ.</title>
        <authorList>
            <person name="Golyshina O."/>
            <person name="Toshchakov S."/>
            <person name="Makarova K."/>
            <person name="Gavrilov S."/>
            <person name="Korzhenkov A."/>
            <person name="La Cono V."/>
            <person name="Arcadi E."/>
            <person name="Nechitaylo T."/>
            <person name="Ferrer M."/>
            <person name="Kublanov I."/>
            <person name="Wolf Y."/>
            <person name="Yakimov M."/>
            <person name="Golyshin P."/>
            <person name="Slesarev A."/>
            <person name="Kozyavkin S."/>
        </authorList>
    </citation>
    <scope>NUCLEOTIDE SEQUENCE [LARGE SCALE GENOMIC DNA]</scope>
    <source>
        <strain evidence="7 8">Mia14</strain>
    </source>
</reference>
<evidence type="ECO:0000259" key="6">
    <source>
        <dbReference type="PROSITE" id="PS51151"/>
    </source>
</evidence>
<gene>
    <name evidence="4" type="primary">nac</name>
    <name evidence="7" type="ORF">Mia14_0905</name>
</gene>
<organism evidence="7 8">
    <name type="scientific">Candidatus Mancarchaeum acidiphilum</name>
    <dbReference type="NCBI Taxonomy" id="1920749"/>
    <lineage>
        <taxon>Archaea</taxon>
        <taxon>Candidatus Micrarchaeota</taxon>
        <taxon>Candidatus Mancarchaeum</taxon>
    </lineage>
</organism>
<dbReference type="OrthoDB" id="53273at2157"/>
<protein>
    <recommendedName>
        <fullName evidence="4 5">Nascent polypeptide-associated complex protein</fullName>
    </recommendedName>
</protein>
<evidence type="ECO:0000313" key="7">
    <source>
        <dbReference type="EMBL" id="ASI14181.1"/>
    </source>
</evidence>
<dbReference type="GO" id="GO:0015031">
    <property type="term" value="P:protein transport"/>
    <property type="evidence" value="ECO:0007669"/>
    <property type="project" value="UniProtKB-UniRule"/>
</dbReference>
<comment type="subunit">
    <text evidence="4">Homodimer. Interacts with the ribosome. Binds ribosomal RNA.</text>
</comment>
<dbReference type="KEGG" id="marh:Mia14_0905"/>
<dbReference type="Proteomes" id="UP000197679">
    <property type="component" value="Chromosome"/>
</dbReference>
<dbReference type="InterPro" id="IPR002715">
    <property type="entry name" value="Nas_poly-pep-assoc_cplx_dom"/>
</dbReference>
<dbReference type="Gene3D" id="1.10.8.10">
    <property type="entry name" value="DNA helicase RuvA subunit, C-terminal domain"/>
    <property type="match status" value="1"/>
</dbReference>
<evidence type="ECO:0000313" key="8">
    <source>
        <dbReference type="Proteomes" id="UP000197679"/>
    </source>
</evidence>
<name>A0A218NNY8_9ARCH</name>
<sequence length="118" mass="12841">MMPNLDPRALKSMMSKMGITTLEVEADKVVISTKGKDIVIENPQVTQINAQGVVTFQIAGNVTEVSKEEEIGEIEVSDDDIAVVSEKTGITDKDLIRKALEESNGNIAEAILRLKEVN</sequence>
<comment type="similarity">
    <text evidence="4">Belongs to the NAC-alpha family.</text>
</comment>
<evidence type="ECO:0000256" key="1">
    <source>
        <dbReference type="ARBA" id="ARBA00022448"/>
    </source>
</evidence>
<evidence type="ECO:0000256" key="2">
    <source>
        <dbReference type="ARBA" id="ARBA00022884"/>
    </source>
</evidence>
<comment type="function">
    <text evidence="4">Contacts the emerging nascent chain on the ribosome.</text>
</comment>
<keyword evidence="3 4" id="KW-0653">Protein transport</keyword>
<dbReference type="PROSITE" id="PS51151">
    <property type="entry name" value="NAC_AB"/>
    <property type="match status" value="1"/>
</dbReference>
<proteinExistence type="inferred from homology"/>
<dbReference type="HAMAP" id="MF_00814">
    <property type="entry name" value="NAC_arch"/>
    <property type="match status" value="1"/>
</dbReference>
<keyword evidence="2 4" id="KW-0694">RNA-binding</keyword>
<dbReference type="InterPro" id="IPR009060">
    <property type="entry name" value="UBA-like_sf"/>
</dbReference>
<evidence type="ECO:0000256" key="3">
    <source>
        <dbReference type="ARBA" id="ARBA00022927"/>
    </source>
</evidence>
<feature type="domain" description="NAC-A/B" evidence="6">
    <location>
        <begin position="4"/>
        <end position="71"/>
    </location>
</feature>
<dbReference type="AlphaFoldDB" id="A0A218NNY8"/>